<reference evidence="6 7" key="1">
    <citation type="submission" date="2015-12" db="EMBL/GenBank/DDBJ databases">
        <title>The genome of Folsomia candida.</title>
        <authorList>
            <person name="Faddeeva A."/>
            <person name="Derks M.F."/>
            <person name="Anvar Y."/>
            <person name="Smit S."/>
            <person name="Van Straalen N."/>
            <person name="Roelofs D."/>
        </authorList>
    </citation>
    <scope>NUCLEOTIDE SEQUENCE [LARGE SCALE GENOMIC DNA]</scope>
    <source>
        <strain evidence="6 7">VU population</strain>
        <tissue evidence="6">Whole body</tissue>
    </source>
</reference>
<name>A0A226E9I4_FOLCA</name>
<dbReference type="GO" id="GO:0045127">
    <property type="term" value="F:N-acetylglucosamine kinase activity"/>
    <property type="evidence" value="ECO:0007669"/>
    <property type="project" value="UniProtKB-EC"/>
</dbReference>
<comment type="caution">
    <text evidence="6">The sequence shown here is derived from an EMBL/GenBank/DDBJ whole genome shotgun (WGS) entry which is preliminary data.</text>
</comment>
<evidence type="ECO:0000256" key="2">
    <source>
        <dbReference type="ARBA" id="ARBA00012122"/>
    </source>
</evidence>
<evidence type="ECO:0000313" key="6">
    <source>
        <dbReference type="EMBL" id="OXA53276.1"/>
    </source>
</evidence>
<feature type="domain" description="ATPase BadF/BadG/BcrA/BcrD type" evidence="5">
    <location>
        <begin position="7"/>
        <end position="276"/>
    </location>
</feature>
<accession>A0A226E9I4</accession>
<dbReference type="PANTHER" id="PTHR12862">
    <property type="entry name" value="BADF TYPE ATPASE DOMAIN-CONTAINING PROTEIN"/>
    <property type="match status" value="1"/>
</dbReference>
<comment type="similarity">
    <text evidence="1">Belongs to the eukaryotic-type N-acetylglucosamine kinase family.</text>
</comment>
<dbReference type="STRING" id="158441.A0A226E9I4"/>
<protein>
    <recommendedName>
        <fullName evidence="3">N-acetyl-D-glucosamine kinase</fullName>
        <ecNumber evidence="2">2.7.1.59</ecNumber>
    </recommendedName>
    <alternativeName>
        <fullName evidence="4">GlcNAc kinase</fullName>
    </alternativeName>
</protein>
<evidence type="ECO:0000313" key="7">
    <source>
        <dbReference type="Proteomes" id="UP000198287"/>
    </source>
</evidence>
<dbReference type="CDD" id="cd24078">
    <property type="entry name" value="ASKHA_NBD_NAGK_meta"/>
    <property type="match status" value="1"/>
</dbReference>
<dbReference type="Pfam" id="PF01869">
    <property type="entry name" value="BcrAD_BadFG"/>
    <property type="match status" value="1"/>
</dbReference>
<dbReference type="PANTHER" id="PTHR12862:SF0">
    <property type="entry name" value="N-ACETYL-D-GLUCOSAMINE KINASE"/>
    <property type="match status" value="1"/>
</dbReference>
<dbReference type="InterPro" id="IPR039758">
    <property type="entry name" value="NAGK-like"/>
</dbReference>
<evidence type="ECO:0000256" key="3">
    <source>
        <dbReference type="ARBA" id="ARBA00014974"/>
    </source>
</evidence>
<evidence type="ECO:0000256" key="4">
    <source>
        <dbReference type="ARBA" id="ARBA00031123"/>
    </source>
</evidence>
<dbReference type="EC" id="2.7.1.59" evidence="2"/>
<dbReference type="InterPro" id="IPR043129">
    <property type="entry name" value="ATPase_NBD"/>
</dbReference>
<dbReference type="Gene3D" id="3.30.420.40">
    <property type="match status" value="1"/>
</dbReference>
<sequence>MNKKYFVGIEGGATHASAVMIGGDGKVISELSDEPAMNFWLVGMEKCCEMTVDMIGKLKAQAGLKLDTIVNGLALCLSGCEDPKTNEALRLRISEVCESVDYVAIASDTQCPLAAVSDAGGIVLISGTGSNCLLINPDGSEARCGGWGHMLGDEGSAWWIANKAVKFCMDDQDNFEKPPYNTDFVWKLILNHFKIDSRFELLQHSYKDFNKSFFASLTKKLSEGAESGDPLCRHLFRMAGEVLARHLISVSPKIDPALHNTQFGLPIVCIGSVWKSWKYLQPGFLDVLGLYPSQVPRLTRFSLMRLNVSAPFGAACYSAQGCSIPRKYDEIVQVFYSHGMENEISNLKNGGGLDIVNAIAAQ</sequence>
<gene>
    <name evidence="6" type="ORF">Fcan01_12312</name>
</gene>
<evidence type="ECO:0000259" key="5">
    <source>
        <dbReference type="Pfam" id="PF01869"/>
    </source>
</evidence>
<dbReference type="OMA" id="IETRYDM"/>
<keyword evidence="7" id="KW-1185">Reference proteome</keyword>
<dbReference type="OrthoDB" id="311172at2759"/>
<keyword evidence="6" id="KW-0418">Kinase</keyword>
<dbReference type="InterPro" id="IPR002731">
    <property type="entry name" value="ATPase_BadF"/>
</dbReference>
<keyword evidence="6" id="KW-0808">Transferase</keyword>
<proteinExistence type="inferred from homology"/>
<organism evidence="6 7">
    <name type="scientific">Folsomia candida</name>
    <name type="common">Springtail</name>
    <dbReference type="NCBI Taxonomy" id="158441"/>
    <lineage>
        <taxon>Eukaryota</taxon>
        <taxon>Metazoa</taxon>
        <taxon>Ecdysozoa</taxon>
        <taxon>Arthropoda</taxon>
        <taxon>Hexapoda</taxon>
        <taxon>Collembola</taxon>
        <taxon>Entomobryomorpha</taxon>
        <taxon>Isotomoidea</taxon>
        <taxon>Isotomidae</taxon>
        <taxon>Proisotominae</taxon>
        <taxon>Folsomia</taxon>
    </lineage>
</organism>
<evidence type="ECO:0000256" key="1">
    <source>
        <dbReference type="ARBA" id="ARBA00006198"/>
    </source>
</evidence>
<dbReference type="Proteomes" id="UP000198287">
    <property type="component" value="Unassembled WGS sequence"/>
</dbReference>
<dbReference type="SUPFAM" id="SSF53067">
    <property type="entry name" value="Actin-like ATPase domain"/>
    <property type="match status" value="2"/>
</dbReference>
<dbReference type="AlphaFoldDB" id="A0A226E9I4"/>
<dbReference type="EMBL" id="LNIX01000006">
    <property type="protein sequence ID" value="OXA53276.1"/>
    <property type="molecule type" value="Genomic_DNA"/>
</dbReference>